<proteinExistence type="predicted"/>
<gene>
    <name evidence="2" type="ORF">B0T24DRAFT_684479</name>
</gene>
<evidence type="ECO:0000259" key="1">
    <source>
        <dbReference type="PROSITE" id="PS50011"/>
    </source>
</evidence>
<keyword evidence="3" id="KW-1185">Reference proteome</keyword>
<evidence type="ECO:0000313" key="3">
    <source>
        <dbReference type="Proteomes" id="UP001287356"/>
    </source>
</evidence>
<name>A0AAE0MYW3_9PEZI</name>
<evidence type="ECO:0000313" key="2">
    <source>
        <dbReference type="EMBL" id="KAK3361433.1"/>
    </source>
</evidence>
<comment type="caution">
    <text evidence="2">The sequence shown here is derived from an EMBL/GenBank/DDBJ whole genome shotgun (WGS) entry which is preliminary data.</text>
</comment>
<reference evidence="2" key="1">
    <citation type="journal article" date="2023" name="Mol. Phylogenet. Evol.">
        <title>Genome-scale phylogeny and comparative genomics of the fungal order Sordariales.</title>
        <authorList>
            <person name="Hensen N."/>
            <person name="Bonometti L."/>
            <person name="Westerberg I."/>
            <person name="Brannstrom I.O."/>
            <person name="Guillou S."/>
            <person name="Cros-Aarteil S."/>
            <person name="Calhoun S."/>
            <person name="Haridas S."/>
            <person name="Kuo A."/>
            <person name="Mondo S."/>
            <person name="Pangilinan J."/>
            <person name="Riley R."/>
            <person name="LaButti K."/>
            <person name="Andreopoulos B."/>
            <person name="Lipzen A."/>
            <person name="Chen C."/>
            <person name="Yan M."/>
            <person name="Daum C."/>
            <person name="Ng V."/>
            <person name="Clum A."/>
            <person name="Steindorff A."/>
            <person name="Ohm R.A."/>
            <person name="Martin F."/>
            <person name="Silar P."/>
            <person name="Natvig D.O."/>
            <person name="Lalanne C."/>
            <person name="Gautier V."/>
            <person name="Ament-Velasquez S.L."/>
            <person name="Kruys A."/>
            <person name="Hutchinson M.I."/>
            <person name="Powell A.J."/>
            <person name="Barry K."/>
            <person name="Miller A.N."/>
            <person name="Grigoriev I.V."/>
            <person name="Debuchy R."/>
            <person name="Gladieux P."/>
            <person name="Hiltunen Thoren M."/>
            <person name="Johannesson H."/>
        </authorList>
    </citation>
    <scope>NUCLEOTIDE SEQUENCE</scope>
    <source>
        <strain evidence="2">CBS 958.72</strain>
    </source>
</reference>
<reference evidence="2" key="2">
    <citation type="submission" date="2023-06" db="EMBL/GenBank/DDBJ databases">
        <authorList>
            <consortium name="Lawrence Berkeley National Laboratory"/>
            <person name="Haridas S."/>
            <person name="Hensen N."/>
            <person name="Bonometti L."/>
            <person name="Westerberg I."/>
            <person name="Brannstrom I.O."/>
            <person name="Guillou S."/>
            <person name="Cros-Aarteil S."/>
            <person name="Calhoun S."/>
            <person name="Kuo A."/>
            <person name="Mondo S."/>
            <person name="Pangilinan J."/>
            <person name="Riley R."/>
            <person name="Labutti K."/>
            <person name="Andreopoulos B."/>
            <person name="Lipzen A."/>
            <person name="Chen C."/>
            <person name="Yanf M."/>
            <person name="Daum C."/>
            <person name="Ng V."/>
            <person name="Clum A."/>
            <person name="Steindorff A."/>
            <person name="Ohm R."/>
            <person name="Martin F."/>
            <person name="Silar P."/>
            <person name="Natvig D."/>
            <person name="Lalanne C."/>
            <person name="Gautier V."/>
            <person name="Ament-Velasquez S.L."/>
            <person name="Kruys A."/>
            <person name="Hutchinson M.I."/>
            <person name="Powell A.J."/>
            <person name="Barry K."/>
            <person name="Miller A.N."/>
            <person name="Grigoriev I.V."/>
            <person name="Debuchy R."/>
            <person name="Gladieux P."/>
            <person name="Thoren M.H."/>
            <person name="Johannesson H."/>
        </authorList>
    </citation>
    <scope>NUCLEOTIDE SEQUENCE</scope>
    <source>
        <strain evidence="2">CBS 958.72</strain>
    </source>
</reference>
<dbReference type="EMBL" id="JAULSN010000011">
    <property type="protein sequence ID" value="KAK3361433.1"/>
    <property type="molecule type" value="Genomic_DNA"/>
</dbReference>
<dbReference type="PROSITE" id="PS50011">
    <property type="entry name" value="PROTEIN_KINASE_DOM"/>
    <property type="match status" value="1"/>
</dbReference>
<dbReference type="GO" id="GO:0004672">
    <property type="term" value="F:protein kinase activity"/>
    <property type="evidence" value="ECO:0007669"/>
    <property type="project" value="InterPro"/>
</dbReference>
<dbReference type="InterPro" id="IPR011009">
    <property type="entry name" value="Kinase-like_dom_sf"/>
</dbReference>
<dbReference type="GO" id="GO:0005524">
    <property type="term" value="F:ATP binding"/>
    <property type="evidence" value="ECO:0007669"/>
    <property type="project" value="InterPro"/>
</dbReference>
<dbReference type="Proteomes" id="UP001287356">
    <property type="component" value="Unassembled WGS sequence"/>
</dbReference>
<organism evidence="2 3">
    <name type="scientific">Lasiosphaeria ovina</name>
    <dbReference type="NCBI Taxonomy" id="92902"/>
    <lineage>
        <taxon>Eukaryota</taxon>
        <taxon>Fungi</taxon>
        <taxon>Dikarya</taxon>
        <taxon>Ascomycota</taxon>
        <taxon>Pezizomycotina</taxon>
        <taxon>Sordariomycetes</taxon>
        <taxon>Sordariomycetidae</taxon>
        <taxon>Sordariales</taxon>
        <taxon>Lasiosphaeriaceae</taxon>
        <taxon>Lasiosphaeria</taxon>
    </lineage>
</organism>
<protein>
    <recommendedName>
        <fullName evidence="1">Protein kinase domain-containing protein</fullName>
    </recommendedName>
</protein>
<sequence>MYLDEFPPVETVVRSDLIEPGRITSTCDLAMLRLAPHPHVLAIDCAVLDEIERKRVLMQTVDDLNLKFGVLNQDVRPRNCLVDLDTDNILLADFGMAAMVGQNIDERGGVLERILPSIERPLRNDVKDVMMFLHEIVTRSAFYTDFLDPAI</sequence>
<accession>A0AAE0MYW3</accession>
<dbReference type="InterPro" id="IPR000719">
    <property type="entry name" value="Prot_kinase_dom"/>
</dbReference>
<dbReference type="SUPFAM" id="SSF56112">
    <property type="entry name" value="Protein kinase-like (PK-like)"/>
    <property type="match status" value="1"/>
</dbReference>
<feature type="domain" description="Protein kinase" evidence="1">
    <location>
        <begin position="1"/>
        <end position="151"/>
    </location>
</feature>
<dbReference type="AlphaFoldDB" id="A0AAE0MYW3"/>